<sequence length="208" mass="23337">MALPLLLKLLLSGHHSSKRLLFGISLTILTLQSLLELQWELPTLRSLPKVLQAIVSILLLPGHVALLLSTFQVGRLRNFLFRNRRKKLAFKIVIQLALDLSRGLSYLHSKKIVHRDVKTENMLLDATRTLKIADFGVARVEAQNPRDMTGDWMVSLTTGNVMYTALAYACGKSIALICLILISVLPKFHPQLFDSICGRKFLDVAQVL</sequence>
<feature type="transmembrane region" description="Helical" evidence="1">
    <location>
        <begin position="50"/>
        <end position="68"/>
    </location>
</feature>
<dbReference type="GO" id="GO:0004674">
    <property type="term" value="F:protein serine/threonine kinase activity"/>
    <property type="evidence" value="ECO:0007669"/>
    <property type="project" value="TreeGrafter"/>
</dbReference>
<dbReference type="Proteomes" id="UP001162972">
    <property type="component" value="Chromosome 2"/>
</dbReference>
<protein>
    <recommendedName>
        <fullName evidence="2">Protein kinase domain-containing protein</fullName>
    </recommendedName>
</protein>
<dbReference type="InterPro" id="IPR001245">
    <property type="entry name" value="Ser-Thr/Tyr_kinase_cat_dom"/>
</dbReference>
<dbReference type="InterPro" id="IPR008271">
    <property type="entry name" value="Ser/Thr_kinase_AS"/>
</dbReference>
<dbReference type="SMART" id="SM00220">
    <property type="entry name" value="S_TKc"/>
    <property type="match status" value="1"/>
</dbReference>
<name>A0AAD6NUL6_9ROSI</name>
<keyword evidence="1" id="KW-1133">Transmembrane helix</keyword>
<evidence type="ECO:0000256" key="1">
    <source>
        <dbReference type="SAM" id="Phobius"/>
    </source>
</evidence>
<keyword evidence="1" id="KW-0472">Membrane</keyword>
<dbReference type="InterPro" id="IPR051681">
    <property type="entry name" value="Ser/Thr_Kinases-Pseudokinases"/>
</dbReference>
<dbReference type="Pfam" id="PF07714">
    <property type="entry name" value="PK_Tyr_Ser-Thr"/>
    <property type="match status" value="1"/>
</dbReference>
<evidence type="ECO:0000259" key="2">
    <source>
        <dbReference type="PROSITE" id="PS50011"/>
    </source>
</evidence>
<organism evidence="3 4">
    <name type="scientific">Salix udensis</name>
    <dbReference type="NCBI Taxonomy" id="889485"/>
    <lineage>
        <taxon>Eukaryota</taxon>
        <taxon>Viridiplantae</taxon>
        <taxon>Streptophyta</taxon>
        <taxon>Embryophyta</taxon>
        <taxon>Tracheophyta</taxon>
        <taxon>Spermatophyta</taxon>
        <taxon>Magnoliopsida</taxon>
        <taxon>eudicotyledons</taxon>
        <taxon>Gunneridae</taxon>
        <taxon>Pentapetalae</taxon>
        <taxon>rosids</taxon>
        <taxon>fabids</taxon>
        <taxon>Malpighiales</taxon>
        <taxon>Salicaceae</taxon>
        <taxon>Saliceae</taxon>
        <taxon>Salix</taxon>
    </lineage>
</organism>
<dbReference type="AlphaFoldDB" id="A0AAD6NUL6"/>
<feature type="domain" description="Protein kinase" evidence="2">
    <location>
        <begin position="1"/>
        <end position="208"/>
    </location>
</feature>
<accession>A0AAD6NUL6</accession>
<dbReference type="PANTHER" id="PTHR44329:SF271">
    <property type="entry name" value="ATMRK1"/>
    <property type="match status" value="1"/>
</dbReference>
<dbReference type="PROSITE" id="PS50011">
    <property type="entry name" value="PROTEIN_KINASE_DOM"/>
    <property type="match status" value="1"/>
</dbReference>
<dbReference type="EMBL" id="JAPFFJ010000017">
    <property type="protein sequence ID" value="KAJ6405658.1"/>
    <property type="molecule type" value="Genomic_DNA"/>
</dbReference>
<feature type="transmembrane region" description="Helical" evidence="1">
    <location>
        <begin position="20"/>
        <end position="38"/>
    </location>
</feature>
<dbReference type="InterPro" id="IPR000719">
    <property type="entry name" value="Prot_kinase_dom"/>
</dbReference>
<dbReference type="Gene3D" id="1.10.510.10">
    <property type="entry name" value="Transferase(Phosphotransferase) domain 1"/>
    <property type="match status" value="1"/>
</dbReference>
<dbReference type="SUPFAM" id="SSF56112">
    <property type="entry name" value="Protein kinase-like (PK-like)"/>
    <property type="match status" value="1"/>
</dbReference>
<dbReference type="PROSITE" id="PS00108">
    <property type="entry name" value="PROTEIN_KINASE_ST"/>
    <property type="match status" value="1"/>
</dbReference>
<dbReference type="GO" id="GO:0005524">
    <property type="term" value="F:ATP binding"/>
    <property type="evidence" value="ECO:0007669"/>
    <property type="project" value="InterPro"/>
</dbReference>
<dbReference type="InterPro" id="IPR011009">
    <property type="entry name" value="Kinase-like_dom_sf"/>
</dbReference>
<gene>
    <name evidence="3" type="ORF">OIU84_013587</name>
</gene>
<evidence type="ECO:0000313" key="3">
    <source>
        <dbReference type="EMBL" id="KAJ6405658.1"/>
    </source>
</evidence>
<comment type="caution">
    <text evidence="3">The sequence shown here is derived from an EMBL/GenBank/DDBJ whole genome shotgun (WGS) entry which is preliminary data.</text>
</comment>
<keyword evidence="4" id="KW-1185">Reference proteome</keyword>
<feature type="transmembrane region" description="Helical" evidence="1">
    <location>
        <begin position="161"/>
        <end position="185"/>
    </location>
</feature>
<evidence type="ECO:0000313" key="4">
    <source>
        <dbReference type="Proteomes" id="UP001162972"/>
    </source>
</evidence>
<proteinExistence type="predicted"/>
<keyword evidence="1" id="KW-0812">Transmembrane</keyword>
<dbReference type="PANTHER" id="PTHR44329">
    <property type="entry name" value="SERINE/THREONINE-PROTEIN KINASE TNNI3K-RELATED"/>
    <property type="match status" value="1"/>
</dbReference>
<reference evidence="3 4" key="1">
    <citation type="journal article" date="2023" name="Int. J. Mol. Sci.">
        <title>De Novo Assembly and Annotation of 11 Diverse Shrub Willow (Salix) Genomes Reveals Novel Gene Organization in Sex-Linked Regions.</title>
        <authorList>
            <person name="Hyden B."/>
            <person name="Feng K."/>
            <person name="Yates T.B."/>
            <person name="Jawdy S."/>
            <person name="Cereghino C."/>
            <person name="Smart L.B."/>
            <person name="Muchero W."/>
        </authorList>
    </citation>
    <scope>NUCLEOTIDE SEQUENCE [LARGE SCALE GENOMIC DNA]</scope>
    <source>
        <tissue evidence="3">Shoot tip</tissue>
    </source>
</reference>
<dbReference type="GO" id="GO:0005886">
    <property type="term" value="C:plasma membrane"/>
    <property type="evidence" value="ECO:0007669"/>
    <property type="project" value="TreeGrafter"/>
</dbReference>